<keyword evidence="2" id="KW-1185">Reference proteome</keyword>
<sequence length="199" mass="21767">MMILLRMSFAELDSPFNNPRVYISVVVFPALHPSNPPEKTCHPSNNSTAVSNIITYQIFLLALINKNPQSISFPKASPRLIIFSSFIIVLPHTSCFLAPPLIKSPPRSSSLFPGDILPACSSSQPSRITRLVTISHLAKTLALHHSSLTTSVLNLELLLIPPPPLPFVAKTFFPSLSPEPILSGFITALSFTQQLLTFP</sequence>
<organism evidence="1 2">
    <name type="scientific">Puccinia graminis f. sp. tritici</name>
    <dbReference type="NCBI Taxonomy" id="56615"/>
    <lineage>
        <taxon>Eukaryota</taxon>
        <taxon>Fungi</taxon>
        <taxon>Dikarya</taxon>
        <taxon>Basidiomycota</taxon>
        <taxon>Pucciniomycotina</taxon>
        <taxon>Pucciniomycetes</taxon>
        <taxon>Pucciniales</taxon>
        <taxon>Pucciniaceae</taxon>
        <taxon>Puccinia</taxon>
    </lineage>
</organism>
<accession>A0A5B0P4Q9</accession>
<proteinExistence type="predicted"/>
<dbReference type="EMBL" id="VSWC01000079">
    <property type="protein sequence ID" value="KAA1095128.1"/>
    <property type="molecule type" value="Genomic_DNA"/>
</dbReference>
<name>A0A5B0P4Q9_PUCGR</name>
<dbReference type="AlphaFoldDB" id="A0A5B0P4Q9"/>
<dbReference type="Proteomes" id="UP000324748">
    <property type="component" value="Unassembled WGS sequence"/>
</dbReference>
<evidence type="ECO:0000313" key="1">
    <source>
        <dbReference type="EMBL" id="KAA1095128.1"/>
    </source>
</evidence>
<reference evidence="1 2" key="1">
    <citation type="submission" date="2019-05" db="EMBL/GenBank/DDBJ databases">
        <title>Emergence of the Ug99 lineage of the wheat stem rust pathogen through somatic hybridization.</title>
        <authorList>
            <person name="Li F."/>
            <person name="Upadhyaya N.M."/>
            <person name="Sperschneider J."/>
            <person name="Matny O."/>
            <person name="Nguyen-Phuc H."/>
            <person name="Mago R."/>
            <person name="Raley C."/>
            <person name="Miller M.E."/>
            <person name="Silverstein K.A.T."/>
            <person name="Henningsen E."/>
            <person name="Hirsch C.D."/>
            <person name="Visser B."/>
            <person name="Pretorius Z.A."/>
            <person name="Steffenson B.J."/>
            <person name="Schwessinger B."/>
            <person name="Dodds P.N."/>
            <person name="Figueroa M."/>
        </authorList>
    </citation>
    <scope>NUCLEOTIDE SEQUENCE [LARGE SCALE GENOMIC DNA]</scope>
    <source>
        <strain evidence="1">21-0</strain>
    </source>
</reference>
<comment type="caution">
    <text evidence="1">The sequence shown here is derived from an EMBL/GenBank/DDBJ whole genome shotgun (WGS) entry which is preliminary data.</text>
</comment>
<evidence type="ECO:0000313" key="2">
    <source>
        <dbReference type="Proteomes" id="UP000324748"/>
    </source>
</evidence>
<protein>
    <submittedName>
        <fullName evidence="1">Uncharacterized protein</fullName>
    </submittedName>
</protein>
<gene>
    <name evidence="1" type="ORF">PGT21_035825</name>
</gene>